<dbReference type="Pfam" id="PF03471">
    <property type="entry name" value="CorC_HlyC"/>
    <property type="match status" value="1"/>
</dbReference>
<keyword evidence="4" id="KW-0460">Magnesium</keyword>
<keyword evidence="3" id="KW-0677">Repeat</keyword>
<dbReference type="AlphaFoldDB" id="A0A832N3W2"/>
<feature type="domain" description="CBS" evidence="10">
    <location>
        <begin position="69"/>
        <end position="129"/>
    </location>
</feature>
<gene>
    <name evidence="11" type="ORF">ENJ65_05835</name>
</gene>
<name>A0A832N3W2_9GAMM</name>
<dbReference type="PANTHER" id="PTHR22777">
    <property type="entry name" value="HEMOLYSIN-RELATED"/>
    <property type="match status" value="1"/>
</dbReference>
<dbReference type="GO" id="GO:0050660">
    <property type="term" value="F:flavin adenine dinucleotide binding"/>
    <property type="evidence" value="ECO:0007669"/>
    <property type="project" value="InterPro"/>
</dbReference>
<evidence type="ECO:0000256" key="4">
    <source>
        <dbReference type="ARBA" id="ARBA00022842"/>
    </source>
</evidence>
<keyword evidence="2" id="KW-0813">Transport</keyword>
<dbReference type="InterPro" id="IPR046342">
    <property type="entry name" value="CBS_dom_sf"/>
</dbReference>
<evidence type="ECO:0000256" key="2">
    <source>
        <dbReference type="ARBA" id="ARBA00022448"/>
    </source>
</evidence>
<dbReference type="InterPro" id="IPR044751">
    <property type="entry name" value="Ion_transp-like_CBS"/>
</dbReference>
<dbReference type="SUPFAM" id="SSF54631">
    <property type="entry name" value="CBS-domain pair"/>
    <property type="match status" value="1"/>
</dbReference>
<keyword evidence="6" id="KW-0170">Cobalt</keyword>
<evidence type="ECO:0000313" key="11">
    <source>
        <dbReference type="EMBL" id="HHJ81135.1"/>
    </source>
</evidence>
<dbReference type="InterPro" id="IPR000644">
    <property type="entry name" value="CBS_dom"/>
</dbReference>
<dbReference type="PROSITE" id="PS51371">
    <property type="entry name" value="CBS"/>
    <property type="match status" value="2"/>
</dbReference>
<keyword evidence="5 9" id="KW-0129">CBS domain</keyword>
<evidence type="ECO:0000256" key="9">
    <source>
        <dbReference type="PROSITE-ProRule" id="PRU00703"/>
    </source>
</evidence>
<evidence type="ECO:0000256" key="7">
    <source>
        <dbReference type="ARBA" id="ARBA00037273"/>
    </source>
</evidence>
<dbReference type="SMART" id="SM00116">
    <property type="entry name" value="CBS"/>
    <property type="match status" value="2"/>
</dbReference>
<dbReference type="Pfam" id="PF00571">
    <property type="entry name" value="CBS"/>
    <property type="match status" value="2"/>
</dbReference>
<evidence type="ECO:0000256" key="6">
    <source>
        <dbReference type="ARBA" id="ARBA00023285"/>
    </source>
</evidence>
<dbReference type="SUPFAM" id="SSF56176">
    <property type="entry name" value="FAD-binding/transporter-associated domain-like"/>
    <property type="match status" value="1"/>
</dbReference>
<dbReference type="SMART" id="SM01091">
    <property type="entry name" value="CorC_HlyC"/>
    <property type="match status" value="1"/>
</dbReference>
<organism evidence="11">
    <name type="scientific">Candidatus Tenderia electrophaga</name>
    <dbReference type="NCBI Taxonomy" id="1748243"/>
    <lineage>
        <taxon>Bacteria</taxon>
        <taxon>Pseudomonadati</taxon>
        <taxon>Pseudomonadota</taxon>
        <taxon>Gammaproteobacteria</taxon>
        <taxon>Candidatus Tenderiales</taxon>
        <taxon>Candidatus Tenderiaceae</taxon>
        <taxon>Candidatus Tenderia</taxon>
    </lineage>
</organism>
<protein>
    <recommendedName>
        <fullName evidence="8">Magnesium and cobalt efflux protein CorC</fullName>
    </recommendedName>
</protein>
<proteinExistence type="inferred from homology"/>
<dbReference type="GO" id="GO:0005886">
    <property type="term" value="C:plasma membrane"/>
    <property type="evidence" value="ECO:0007669"/>
    <property type="project" value="TreeGrafter"/>
</dbReference>
<dbReference type="Gene3D" id="3.10.580.10">
    <property type="entry name" value="CBS-domain"/>
    <property type="match status" value="1"/>
</dbReference>
<evidence type="ECO:0000256" key="5">
    <source>
        <dbReference type="ARBA" id="ARBA00023122"/>
    </source>
</evidence>
<dbReference type="InterPro" id="IPR036318">
    <property type="entry name" value="FAD-bd_PCMH-like_sf"/>
</dbReference>
<accession>A0A832N3W2</accession>
<dbReference type="FunFam" id="3.10.580.10:FF:000002">
    <property type="entry name" value="Magnesium/cobalt efflux protein CorC"/>
    <property type="match status" value="1"/>
</dbReference>
<dbReference type="Pfam" id="PF21917">
    <property type="entry name" value="NMB0537_N"/>
    <property type="match status" value="1"/>
</dbReference>
<comment type="similarity">
    <text evidence="1">Belongs to the UPF0053 family.</text>
</comment>
<dbReference type="Gene3D" id="3.30.465.10">
    <property type="match status" value="1"/>
</dbReference>
<dbReference type="PANTHER" id="PTHR22777:SF27">
    <property type="entry name" value="MAGNESIUM AND COBALT EFFLUX PROTEIN CORC"/>
    <property type="match status" value="1"/>
</dbReference>
<comment type="caution">
    <text evidence="11">The sequence shown here is derived from an EMBL/GenBank/DDBJ whole genome shotgun (WGS) entry which is preliminary data.</text>
</comment>
<dbReference type="InterPro" id="IPR054115">
    <property type="entry name" value="CorC_N"/>
</dbReference>
<comment type="function">
    <text evidence="7">Plays a role in the transport of magnesium and cobalt ions.</text>
</comment>
<dbReference type="CDD" id="cd04590">
    <property type="entry name" value="CBS_pair_CorC_HlyC_assoc"/>
    <property type="match status" value="1"/>
</dbReference>
<feature type="domain" description="CBS" evidence="10">
    <location>
        <begin position="135"/>
        <end position="192"/>
    </location>
</feature>
<evidence type="ECO:0000259" key="10">
    <source>
        <dbReference type="PROSITE" id="PS51371"/>
    </source>
</evidence>
<dbReference type="InterPro" id="IPR016169">
    <property type="entry name" value="FAD-bd_PCMH_sub2"/>
</dbReference>
<evidence type="ECO:0000256" key="3">
    <source>
        <dbReference type="ARBA" id="ARBA00022737"/>
    </source>
</evidence>
<evidence type="ECO:0000256" key="1">
    <source>
        <dbReference type="ARBA" id="ARBA00006337"/>
    </source>
</evidence>
<reference evidence="11" key="1">
    <citation type="journal article" date="2020" name="mSystems">
        <title>Genome- and Community-Level Interaction Insights into Carbon Utilization and Element Cycling Functions of Hydrothermarchaeota in Hydrothermal Sediment.</title>
        <authorList>
            <person name="Zhou Z."/>
            <person name="Liu Y."/>
            <person name="Xu W."/>
            <person name="Pan J."/>
            <person name="Luo Z.H."/>
            <person name="Li M."/>
        </authorList>
    </citation>
    <scope>NUCLEOTIDE SEQUENCE [LARGE SCALE GENOMIC DNA]</scope>
    <source>
        <strain evidence="11">HyVt-505</strain>
    </source>
</reference>
<dbReference type="InterPro" id="IPR005170">
    <property type="entry name" value="Transptr-assoc_dom"/>
</dbReference>
<dbReference type="EMBL" id="DRNF01000369">
    <property type="protein sequence ID" value="HHJ81135.1"/>
    <property type="molecule type" value="Genomic_DNA"/>
</dbReference>
<sequence>MNEDRPSSSPSTRTWLEKLGQVLSGEPKDRFELIELLRDAQQRHLMDVDALAMMEGVMQVAEMQVREIMLPRAQMVVVEQDASLDEILPVITESGHSRFPVIGESRDEVVGLILAKDLLPYFIADKRREFSVRDVLRPVVFVPESKRLNVLLKDFKANRNHMAVVVDEYGGAAGLVTIEDVVEQIVGEIEDEHDIEEDSYIKKQNDNRFIIKALTPVEDFNEYFKSELSNEEFDTVGGLLMKAFGRMPSRGEVVALGKHRFKVLSADSRRIYLLEVTIVDGADVAQDLVQDQGC</sequence>
<evidence type="ECO:0000256" key="8">
    <source>
        <dbReference type="ARBA" id="ARBA00040729"/>
    </source>
</evidence>
<dbReference type="Proteomes" id="UP000885832">
    <property type="component" value="Unassembled WGS sequence"/>
</dbReference>